<dbReference type="AlphaFoldDB" id="A0AAD4GIQ9"/>
<dbReference type="EMBL" id="WHUW01000005">
    <property type="protein sequence ID" value="KAF8446339.1"/>
    <property type="molecule type" value="Genomic_DNA"/>
</dbReference>
<organism evidence="1 2">
    <name type="scientific">Boletus edulis BED1</name>
    <dbReference type="NCBI Taxonomy" id="1328754"/>
    <lineage>
        <taxon>Eukaryota</taxon>
        <taxon>Fungi</taxon>
        <taxon>Dikarya</taxon>
        <taxon>Basidiomycota</taxon>
        <taxon>Agaricomycotina</taxon>
        <taxon>Agaricomycetes</taxon>
        <taxon>Agaricomycetidae</taxon>
        <taxon>Boletales</taxon>
        <taxon>Boletineae</taxon>
        <taxon>Boletaceae</taxon>
        <taxon>Boletoideae</taxon>
        <taxon>Boletus</taxon>
    </lineage>
</organism>
<proteinExistence type="predicted"/>
<name>A0AAD4GIQ9_BOLED</name>
<sequence length="173" mass="20025">MYSIYYFSLFMTGVAASGTTRFHCWLTLRVLVTACLTHQALDLTDVLVALISLKRAWLTSTQPYRIPWSICRGAASAHAYGVRNLRPHFPRMTCAVFTPIFRHLASPHRKLRRDQETFAHWQEMIQRRYAHILVALQQRRVDHATFNLRSVVRPGARHHIPVLHAIVKTQSAR</sequence>
<dbReference type="Proteomes" id="UP001194468">
    <property type="component" value="Unassembled WGS sequence"/>
</dbReference>
<protein>
    <submittedName>
        <fullName evidence="1">Uncharacterized protein</fullName>
    </submittedName>
</protein>
<gene>
    <name evidence="1" type="ORF">L210DRAFT_2970377</name>
</gene>
<reference evidence="1" key="2">
    <citation type="journal article" date="2020" name="Nat. Commun.">
        <title>Large-scale genome sequencing of mycorrhizal fungi provides insights into the early evolution of symbiotic traits.</title>
        <authorList>
            <person name="Miyauchi S."/>
            <person name="Kiss E."/>
            <person name="Kuo A."/>
            <person name="Drula E."/>
            <person name="Kohler A."/>
            <person name="Sanchez-Garcia M."/>
            <person name="Morin E."/>
            <person name="Andreopoulos B."/>
            <person name="Barry K.W."/>
            <person name="Bonito G."/>
            <person name="Buee M."/>
            <person name="Carver A."/>
            <person name="Chen C."/>
            <person name="Cichocki N."/>
            <person name="Clum A."/>
            <person name="Culley D."/>
            <person name="Crous P.W."/>
            <person name="Fauchery L."/>
            <person name="Girlanda M."/>
            <person name="Hayes R.D."/>
            <person name="Keri Z."/>
            <person name="LaButti K."/>
            <person name="Lipzen A."/>
            <person name="Lombard V."/>
            <person name="Magnuson J."/>
            <person name="Maillard F."/>
            <person name="Murat C."/>
            <person name="Nolan M."/>
            <person name="Ohm R.A."/>
            <person name="Pangilinan J."/>
            <person name="Pereira M.F."/>
            <person name="Perotto S."/>
            <person name="Peter M."/>
            <person name="Pfister S."/>
            <person name="Riley R."/>
            <person name="Sitrit Y."/>
            <person name="Stielow J.B."/>
            <person name="Szollosi G."/>
            <person name="Zifcakova L."/>
            <person name="Stursova M."/>
            <person name="Spatafora J.W."/>
            <person name="Tedersoo L."/>
            <person name="Vaario L.M."/>
            <person name="Yamada A."/>
            <person name="Yan M."/>
            <person name="Wang P."/>
            <person name="Xu J."/>
            <person name="Bruns T."/>
            <person name="Baldrian P."/>
            <person name="Vilgalys R."/>
            <person name="Dunand C."/>
            <person name="Henrissat B."/>
            <person name="Grigoriev I.V."/>
            <person name="Hibbett D."/>
            <person name="Nagy L.G."/>
            <person name="Martin F.M."/>
        </authorList>
    </citation>
    <scope>NUCLEOTIDE SEQUENCE</scope>
    <source>
        <strain evidence="1">BED1</strain>
    </source>
</reference>
<accession>A0AAD4GIQ9</accession>
<comment type="caution">
    <text evidence="1">The sequence shown here is derived from an EMBL/GenBank/DDBJ whole genome shotgun (WGS) entry which is preliminary data.</text>
</comment>
<keyword evidence="2" id="KW-1185">Reference proteome</keyword>
<evidence type="ECO:0000313" key="2">
    <source>
        <dbReference type="Proteomes" id="UP001194468"/>
    </source>
</evidence>
<reference evidence="1" key="1">
    <citation type="submission" date="2019-10" db="EMBL/GenBank/DDBJ databases">
        <authorList>
            <consortium name="DOE Joint Genome Institute"/>
            <person name="Kuo A."/>
            <person name="Miyauchi S."/>
            <person name="Kiss E."/>
            <person name="Drula E."/>
            <person name="Kohler A."/>
            <person name="Sanchez-Garcia M."/>
            <person name="Andreopoulos B."/>
            <person name="Barry K.W."/>
            <person name="Bonito G."/>
            <person name="Buee M."/>
            <person name="Carver A."/>
            <person name="Chen C."/>
            <person name="Cichocki N."/>
            <person name="Clum A."/>
            <person name="Culley D."/>
            <person name="Crous P.W."/>
            <person name="Fauchery L."/>
            <person name="Girlanda M."/>
            <person name="Hayes R."/>
            <person name="Keri Z."/>
            <person name="LaButti K."/>
            <person name="Lipzen A."/>
            <person name="Lombard V."/>
            <person name="Magnuson J."/>
            <person name="Maillard F."/>
            <person name="Morin E."/>
            <person name="Murat C."/>
            <person name="Nolan M."/>
            <person name="Ohm R."/>
            <person name="Pangilinan J."/>
            <person name="Pereira M."/>
            <person name="Perotto S."/>
            <person name="Peter M."/>
            <person name="Riley R."/>
            <person name="Sitrit Y."/>
            <person name="Stielow B."/>
            <person name="Szollosi G."/>
            <person name="Zifcakova L."/>
            <person name="Stursova M."/>
            <person name="Spatafora J.W."/>
            <person name="Tedersoo L."/>
            <person name="Vaario L.-M."/>
            <person name="Yamada A."/>
            <person name="Yan M."/>
            <person name="Wang P."/>
            <person name="Xu J."/>
            <person name="Bruns T."/>
            <person name="Baldrian P."/>
            <person name="Vilgalys R."/>
            <person name="Henrissat B."/>
            <person name="Grigoriev I.V."/>
            <person name="Hibbett D."/>
            <person name="Nagy L.G."/>
            <person name="Martin F.M."/>
        </authorList>
    </citation>
    <scope>NUCLEOTIDE SEQUENCE</scope>
    <source>
        <strain evidence="1">BED1</strain>
    </source>
</reference>
<evidence type="ECO:0000313" key="1">
    <source>
        <dbReference type="EMBL" id="KAF8446339.1"/>
    </source>
</evidence>